<name>A0A0H5QIC6_9EUKA</name>
<feature type="transmembrane region" description="Helical" evidence="2">
    <location>
        <begin position="104"/>
        <end position="124"/>
    </location>
</feature>
<accession>A0A0H5QIC6</accession>
<feature type="transmembrane region" description="Helical" evidence="2">
    <location>
        <begin position="164"/>
        <end position="182"/>
    </location>
</feature>
<protein>
    <submittedName>
        <fullName evidence="3">Uncharacterized protein</fullName>
    </submittedName>
</protein>
<dbReference type="AlphaFoldDB" id="A0A0H5QIC6"/>
<keyword evidence="2" id="KW-0472">Membrane</keyword>
<keyword evidence="2" id="KW-1133">Transmembrane helix</keyword>
<reference evidence="3" key="1">
    <citation type="submission" date="2015-04" db="EMBL/GenBank/DDBJ databases">
        <title>The genome sequence of the plant pathogenic Rhizarian Plasmodiophora brassicae reveals insights in its biotrophic life cycle and the origin of chitin synthesis.</title>
        <authorList>
            <person name="Schwelm A."/>
            <person name="Fogelqvist J."/>
            <person name="Knaust A."/>
            <person name="Julke S."/>
            <person name="Lilja T."/>
            <person name="Dhandapani V."/>
            <person name="Bonilla-Rosso G."/>
            <person name="Karlsson M."/>
            <person name="Shevchenko A."/>
            <person name="Choi S.R."/>
            <person name="Kim H.G."/>
            <person name="Park J.Y."/>
            <person name="Lim Y.P."/>
            <person name="Ludwig-Muller J."/>
            <person name="Dixelius C."/>
        </authorList>
    </citation>
    <scope>NUCLEOTIDE SEQUENCE</scope>
    <source>
        <tissue evidence="3">Potato root galls</tissue>
    </source>
</reference>
<sequence length="239" mass="27421">MGGWVMVLVWVIAQFMFSVYWTFGQLRMILVTWDSSSYAMPLGPLYGMLAWNIFQCVYFRSWLSLIFNVIWICCELVLILFTNRNLLRPDNPDFPSTAAWFKRCLIPISAIYFLIWVAFFLFAIPKFGEVILDLTGFCLSFCLSGAFILMLLSRWSSRQQCTDVIMWKLSFNLLIFLPLRSYKSSVLGLPFALLNLITCILDSAYCWALGRFDSKSTQSIESLSSPDAPVTTDEQSNSV</sequence>
<proteinExistence type="predicted"/>
<evidence type="ECO:0000256" key="2">
    <source>
        <dbReference type="SAM" id="Phobius"/>
    </source>
</evidence>
<evidence type="ECO:0000256" key="1">
    <source>
        <dbReference type="SAM" id="MobiDB-lite"/>
    </source>
</evidence>
<keyword evidence="2" id="KW-0812">Transmembrane</keyword>
<feature type="transmembrane region" description="Helical" evidence="2">
    <location>
        <begin position="130"/>
        <end position="152"/>
    </location>
</feature>
<dbReference type="EMBL" id="HACM01000945">
    <property type="protein sequence ID" value="CRZ01387.1"/>
    <property type="molecule type" value="Transcribed_RNA"/>
</dbReference>
<feature type="transmembrane region" description="Helical" evidence="2">
    <location>
        <begin position="6"/>
        <end position="23"/>
    </location>
</feature>
<feature type="transmembrane region" description="Helical" evidence="2">
    <location>
        <begin position="188"/>
        <end position="210"/>
    </location>
</feature>
<feature type="transmembrane region" description="Helical" evidence="2">
    <location>
        <begin position="60"/>
        <end position="83"/>
    </location>
</feature>
<evidence type="ECO:0000313" key="3">
    <source>
        <dbReference type="EMBL" id="CRZ01387.1"/>
    </source>
</evidence>
<organism evidence="3">
    <name type="scientific">Spongospora subterranea</name>
    <dbReference type="NCBI Taxonomy" id="70186"/>
    <lineage>
        <taxon>Eukaryota</taxon>
        <taxon>Sar</taxon>
        <taxon>Rhizaria</taxon>
        <taxon>Endomyxa</taxon>
        <taxon>Phytomyxea</taxon>
        <taxon>Plasmodiophorida</taxon>
        <taxon>Plasmodiophoridae</taxon>
        <taxon>Spongospora</taxon>
    </lineage>
</organism>
<feature type="region of interest" description="Disordered" evidence="1">
    <location>
        <begin position="219"/>
        <end position="239"/>
    </location>
</feature>